<evidence type="ECO:0000259" key="11">
    <source>
        <dbReference type="PROSITE" id="PS50188"/>
    </source>
</evidence>
<dbReference type="InterPro" id="IPR013106">
    <property type="entry name" value="Ig_V-set"/>
</dbReference>
<evidence type="ECO:0000313" key="13">
    <source>
        <dbReference type="Ensembl" id="ENSCABP00000018771.1"/>
    </source>
</evidence>
<evidence type="ECO:0000256" key="9">
    <source>
        <dbReference type="SAM" id="Phobius"/>
    </source>
</evidence>
<dbReference type="PRINTS" id="PR01407">
    <property type="entry name" value="BUTYPHLNCDUF"/>
</dbReference>
<reference evidence="13" key="1">
    <citation type="submission" date="2025-08" db="UniProtKB">
        <authorList>
            <consortium name="Ensembl"/>
        </authorList>
    </citation>
    <scope>IDENTIFICATION</scope>
</reference>
<dbReference type="InterPro" id="IPR013783">
    <property type="entry name" value="Ig-like_fold"/>
</dbReference>
<dbReference type="CDD" id="cd12888">
    <property type="entry name" value="SPRY_PRY_TRIM7_like"/>
    <property type="match status" value="1"/>
</dbReference>
<dbReference type="GO" id="GO:0009897">
    <property type="term" value="C:external side of plasma membrane"/>
    <property type="evidence" value="ECO:0007669"/>
    <property type="project" value="TreeGrafter"/>
</dbReference>
<protein>
    <recommendedName>
        <fullName evidence="15">Butyrophilin subfamily 1 member A1</fullName>
    </recommendedName>
</protein>
<dbReference type="FunFam" id="2.60.40.10:FF:000088">
    <property type="entry name" value="Butyrophilin subfamily 1 member A1"/>
    <property type="match status" value="1"/>
</dbReference>
<dbReference type="SUPFAM" id="SSF49899">
    <property type="entry name" value="Concanavalin A-like lectins/glucanases"/>
    <property type="match status" value="1"/>
</dbReference>
<dbReference type="Pfam" id="PF13765">
    <property type="entry name" value="PRY"/>
    <property type="match status" value="1"/>
</dbReference>
<dbReference type="CDD" id="cd05713">
    <property type="entry name" value="IgV_MOG_like"/>
    <property type="match status" value="1"/>
</dbReference>
<evidence type="ECO:0000256" key="8">
    <source>
        <dbReference type="ARBA" id="ARBA00023319"/>
    </source>
</evidence>
<evidence type="ECO:0008006" key="15">
    <source>
        <dbReference type="Google" id="ProtNLM"/>
    </source>
</evidence>
<proteinExistence type="inferred from homology"/>
<dbReference type="Pfam" id="PF07686">
    <property type="entry name" value="V-set"/>
    <property type="match status" value="1"/>
</dbReference>
<dbReference type="InterPro" id="IPR043136">
    <property type="entry name" value="B30.2/SPRY_sf"/>
</dbReference>
<comment type="similarity">
    <text evidence="2">Belongs to the immunoglobulin superfamily. BTN/MOG family.</text>
</comment>
<keyword evidence="6 9" id="KW-0472">Membrane</keyword>
<feature type="chain" id="PRO_5034128965" description="Butyrophilin subfamily 1 member A1" evidence="10">
    <location>
        <begin position="23"/>
        <end position="492"/>
    </location>
</feature>
<dbReference type="PROSITE" id="PS50188">
    <property type="entry name" value="B302_SPRY"/>
    <property type="match status" value="1"/>
</dbReference>
<dbReference type="SMART" id="SM00406">
    <property type="entry name" value="IGv"/>
    <property type="match status" value="1"/>
</dbReference>
<dbReference type="Pfam" id="PF22705">
    <property type="entry name" value="C2-set_3"/>
    <property type="match status" value="1"/>
</dbReference>
<evidence type="ECO:0000256" key="2">
    <source>
        <dbReference type="ARBA" id="ARBA00007591"/>
    </source>
</evidence>
<feature type="transmembrane region" description="Helical" evidence="9">
    <location>
        <begin position="249"/>
        <end position="270"/>
    </location>
</feature>
<feature type="domain" description="B30.2/SPRY" evidence="11">
    <location>
        <begin position="264"/>
        <end position="460"/>
    </location>
</feature>
<evidence type="ECO:0000259" key="12">
    <source>
        <dbReference type="PROSITE" id="PS50835"/>
    </source>
</evidence>
<dbReference type="InterPro" id="IPR003599">
    <property type="entry name" value="Ig_sub"/>
</dbReference>
<keyword evidence="3 9" id="KW-0812">Transmembrane</keyword>
<dbReference type="InterPro" id="IPR003879">
    <property type="entry name" value="Butyrophylin_SPRY"/>
</dbReference>
<accession>A0A8C0H7D6</accession>
<comment type="subcellular location">
    <subcellularLocation>
        <location evidence="1">Membrane</location>
        <topology evidence="1">Single-pass type I membrane protein</topology>
    </subcellularLocation>
</comment>
<dbReference type="PANTHER" id="PTHR24100:SF149">
    <property type="entry name" value="BG-LIKE ANTIGEN 1-RELATED"/>
    <property type="match status" value="1"/>
</dbReference>
<dbReference type="Pfam" id="PF00622">
    <property type="entry name" value="SPRY"/>
    <property type="match status" value="1"/>
</dbReference>
<feature type="domain" description="Ig-like" evidence="12">
    <location>
        <begin position="149"/>
        <end position="235"/>
    </location>
</feature>
<dbReference type="InterPro" id="IPR053896">
    <property type="entry name" value="BTN3A2-like_Ig-C"/>
</dbReference>
<dbReference type="SMART" id="SM00589">
    <property type="entry name" value="PRY"/>
    <property type="match status" value="1"/>
</dbReference>
<keyword evidence="4 10" id="KW-0732">Signal</keyword>
<name>A0A8C0H7D6_CHEAB</name>
<organism evidence="13 14">
    <name type="scientific">Chelonoidis abingdonii</name>
    <name type="common">Abingdon island giant tortoise</name>
    <name type="synonym">Testudo abingdonii</name>
    <dbReference type="NCBI Taxonomy" id="106734"/>
    <lineage>
        <taxon>Eukaryota</taxon>
        <taxon>Metazoa</taxon>
        <taxon>Chordata</taxon>
        <taxon>Craniata</taxon>
        <taxon>Vertebrata</taxon>
        <taxon>Euteleostomi</taxon>
        <taxon>Archelosauria</taxon>
        <taxon>Testudinata</taxon>
        <taxon>Testudines</taxon>
        <taxon>Cryptodira</taxon>
        <taxon>Durocryptodira</taxon>
        <taxon>Testudinoidea</taxon>
        <taxon>Testudinidae</taxon>
        <taxon>Chelonoidis</taxon>
    </lineage>
</organism>
<keyword evidence="14" id="KW-1185">Reference proteome</keyword>
<dbReference type="Gene3D" id="2.60.120.920">
    <property type="match status" value="1"/>
</dbReference>
<dbReference type="GeneTree" id="ENSGT00940000162079"/>
<dbReference type="SMART" id="SM00449">
    <property type="entry name" value="SPRY"/>
    <property type="match status" value="1"/>
</dbReference>
<dbReference type="PROSITE" id="PS50835">
    <property type="entry name" value="IG_LIKE"/>
    <property type="match status" value="2"/>
</dbReference>
<dbReference type="InterPro" id="IPR003877">
    <property type="entry name" value="SPRY_dom"/>
</dbReference>
<dbReference type="PANTHER" id="PTHR24100">
    <property type="entry name" value="BUTYROPHILIN"/>
    <property type="match status" value="1"/>
</dbReference>
<feature type="signal peptide" evidence="10">
    <location>
        <begin position="1"/>
        <end position="22"/>
    </location>
</feature>
<dbReference type="SUPFAM" id="SSF48726">
    <property type="entry name" value="Immunoglobulin"/>
    <property type="match status" value="2"/>
</dbReference>
<keyword evidence="7" id="KW-1015">Disulfide bond</keyword>
<reference evidence="13" key="2">
    <citation type="submission" date="2025-09" db="UniProtKB">
        <authorList>
            <consortium name="Ensembl"/>
        </authorList>
    </citation>
    <scope>IDENTIFICATION</scope>
</reference>
<dbReference type="GO" id="GO:0050852">
    <property type="term" value="P:T cell receptor signaling pathway"/>
    <property type="evidence" value="ECO:0007669"/>
    <property type="project" value="TreeGrafter"/>
</dbReference>
<dbReference type="AlphaFoldDB" id="A0A8C0H7D6"/>
<keyword evidence="5 9" id="KW-1133">Transmembrane helix</keyword>
<dbReference type="InterPro" id="IPR050504">
    <property type="entry name" value="IgSF_BTN/MOG"/>
</dbReference>
<evidence type="ECO:0000256" key="5">
    <source>
        <dbReference type="ARBA" id="ARBA00022989"/>
    </source>
</evidence>
<evidence type="ECO:0000256" key="6">
    <source>
        <dbReference type="ARBA" id="ARBA00023136"/>
    </source>
</evidence>
<evidence type="ECO:0000256" key="7">
    <source>
        <dbReference type="ARBA" id="ARBA00023157"/>
    </source>
</evidence>
<dbReference type="FunFam" id="2.60.40.10:FF:000183">
    <property type="entry name" value="Myelin-oligodendrocyte glycoprotein"/>
    <property type="match status" value="1"/>
</dbReference>
<dbReference type="InterPro" id="IPR013320">
    <property type="entry name" value="ConA-like_dom_sf"/>
</dbReference>
<dbReference type="GO" id="GO:0001817">
    <property type="term" value="P:regulation of cytokine production"/>
    <property type="evidence" value="ECO:0007669"/>
    <property type="project" value="TreeGrafter"/>
</dbReference>
<dbReference type="Gene3D" id="2.60.40.10">
    <property type="entry name" value="Immunoglobulins"/>
    <property type="match status" value="2"/>
</dbReference>
<feature type="domain" description="Ig-like" evidence="12">
    <location>
        <begin position="22"/>
        <end position="143"/>
    </location>
</feature>
<dbReference type="InterPro" id="IPR001870">
    <property type="entry name" value="B30.2/SPRY"/>
</dbReference>
<dbReference type="Proteomes" id="UP000694404">
    <property type="component" value="Unplaced"/>
</dbReference>
<evidence type="ECO:0000256" key="3">
    <source>
        <dbReference type="ARBA" id="ARBA00022692"/>
    </source>
</evidence>
<evidence type="ECO:0000313" key="14">
    <source>
        <dbReference type="Proteomes" id="UP000694404"/>
    </source>
</evidence>
<dbReference type="InterPro" id="IPR006574">
    <property type="entry name" value="PRY"/>
</dbReference>
<dbReference type="Ensembl" id="ENSCABT00000020558.1">
    <property type="protein sequence ID" value="ENSCABP00000018771.1"/>
    <property type="gene ID" value="ENSCABG00000013833.1"/>
</dbReference>
<dbReference type="GO" id="GO:0005102">
    <property type="term" value="F:signaling receptor binding"/>
    <property type="evidence" value="ECO:0007669"/>
    <property type="project" value="TreeGrafter"/>
</dbReference>
<dbReference type="InterPro" id="IPR007110">
    <property type="entry name" value="Ig-like_dom"/>
</dbReference>
<keyword evidence="8" id="KW-0393">Immunoglobulin domain</keyword>
<dbReference type="InterPro" id="IPR036179">
    <property type="entry name" value="Ig-like_dom_sf"/>
</dbReference>
<sequence>ACTKPTDCMILCLLYFGELVSPADIFRMNFKVIGPDHPITVSAGEDALLPCHLSPSMNAQEMEVRWFHSKASELVHLYQHGKDQTELQISKYRDRTELLKDGIVDGRVALHIRNITPSDQGQFICFFRSPSFYGEATLELKVTGLGSTPRISIDSYQRRGIHMVCESAGWYPEPQVQWRDLRGQHLPSLTEKITQHDNGLFEAQSSIIVTETSSQDLSCSVSNSHLNQGKESIVYIADSFFLGAYPWNVAVYILLVALGLLIFMASYFFWKQHKTKGKVIRGDVILDPITAHPDLILSEDQTCVTKGDTAQNVPDNPERFDSSVCVLGSEGFTSGIHYWEVEVGHGGDWWAVGVARESIRRKGWLNFSPLEKIWAVECDWGKYQALDFSVIHLPLNEQLEKIGVSLSFKEHHIAFYDTDNLVPIYTFKEVSFSDEKIFPFFLPDWGISLDTKSTQGLNELSPVSSPIDELGEKTSGADHVCIDTPTLPRCTL</sequence>
<dbReference type="FunFam" id="2.60.120.920:FF:000004">
    <property type="entry name" value="Butyrophilin subfamily 1 member A1"/>
    <property type="match status" value="1"/>
</dbReference>
<evidence type="ECO:0000256" key="4">
    <source>
        <dbReference type="ARBA" id="ARBA00022729"/>
    </source>
</evidence>
<evidence type="ECO:0000256" key="1">
    <source>
        <dbReference type="ARBA" id="ARBA00004479"/>
    </source>
</evidence>
<dbReference type="SMART" id="SM00409">
    <property type="entry name" value="IG"/>
    <property type="match status" value="1"/>
</dbReference>
<evidence type="ECO:0000256" key="10">
    <source>
        <dbReference type="SAM" id="SignalP"/>
    </source>
</evidence>